<evidence type="ECO:0000256" key="1">
    <source>
        <dbReference type="ARBA" id="ARBA00008898"/>
    </source>
</evidence>
<protein>
    <submittedName>
        <fullName evidence="4">Flavin reductase family protein</fullName>
        <ecNumber evidence="4">1.-.-.-</ecNumber>
    </submittedName>
</protein>
<organism evidence="4 5">
    <name type="scientific">Williamsia deligens</name>
    <dbReference type="NCBI Taxonomy" id="321325"/>
    <lineage>
        <taxon>Bacteria</taxon>
        <taxon>Bacillati</taxon>
        <taxon>Actinomycetota</taxon>
        <taxon>Actinomycetes</taxon>
        <taxon>Mycobacteriales</taxon>
        <taxon>Nocardiaceae</taxon>
        <taxon>Williamsia</taxon>
    </lineage>
</organism>
<dbReference type="PANTHER" id="PTHR30466:SF11">
    <property type="entry name" value="FLAVIN-DEPENDENT MONOOXYGENASE, REDUCTASE SUBUNIT HSAB"/>
    <property type="match status" value="1"/>
</dbReference>
<dbReference type="SUPFAM" id="SSF50475">
    <property type="entry name" value="FMN-binding split barrel"/>
    <property type="match status" value="1"/>
</dbReference>
<dbReference type="EC" id="1.-.-.-" evidence="4"/>
<dbReference type="Gene3D" id="2.30.110.10">
    <property type="entry name" value="Electron Transport, Fmn-binding Protein, Chain A"/>
    <property type="match status" value="1"/>
</dbReference>
<dbReference type="InterPro" id="IPR050268">
    <property type="entry name" value="NADH-dep_flavin_reductase"/>
</dbReference>
<dbReference type="InterPro" id="IPR012349">
    <property type="entry name" value="Split_barrel_FMN-bd"/>
</dbReference>
<keyword evidence="2 4" id="KW-0560">Oxidoreductase</keyword>
<evidence type="ECO:0000313" key="4">
    <source>
        <dbReference type="EMBL" id="MFD0927509.1"/>
    </source>
</evidence>
<evidence type="ECO:0000256" key="2">
    <source>
        <dbReference type="ARBA" id="ARBA00023002"/>
    </source>
</evidence>
<evidence type="ECO:0000313" key="5">
    <source>
        <dbReference type="Proteomes" id="UP001597068"/>
    </source>
</evidence>
<name>A0ABW3GFL9_9NOCA</name>
<comment type="similarity">
    <text evidence="1">Belongs to the non-flavoprotein flavin reductase family.</text>
</comment>
<dbReference type="EMBL" id="JBHTIL010000006">
    <property type="protein sequence ID" value="MFD0927509.1"/>
    <property type="molecule type" value="Genomic_DNA"/>
</dbReference>
<keyword evidence="5" id="KW-1185">Reference proteome</keyword>
<reference evidence="5" key="1">
    <citation type="journal article" date="2019" name="Int. J. Syst. Evol. Microbiol.">
        <title>The Global Catalogue of Microorganisms (GCM) 10K type strain sequencing project: providing services to taxonomists for standard genome sequencing and annotation.</title>
        <authorList>
            <consortium name="The Broad Institute Genomics Platform"/>
            <consortium name="The Broad Institute Genome Sequencing Center for Infectious Disease"/>
            <person name="Wu L."/>
            <person name="Ma J."/>
        </authorList>
    </citation>
    <scope>NUCLEOTIDE SEQUENCE [LARGE SCALE GENOMIC DNA]</scope>
    <source>
        <strain evidence="5">CCUG 50873</strain>
    </source>
</reference>
<dbReference type="SMART" id="SM00903">
    <property type="entry name" value="Flavin_Reduct"/>
    <property type="match status" value="1"/>
</dbReference>
<feature type="domain" description="Flavin reductase like" evidence="3">
    <location>
        <begin position="25"/>
        <end position="168"/>
    </location>
</feature>
<dbReference type="GO" id="GO:0016491">
    <property type="term" value="F:oxidoreductase activity"/>
    <property type="evidence" value="ECO:0007669"/>
    <property type="project" value="UniProtKB-KW"/>
</dbReference>
<dbReference type="Proteomes" id="UP001597068">
    <property type="component" value="Unassembled WGS sequence"/>
</dbReference>
<proteinExistence type="inferred from homology"/>
<dbReference type="Pfam" id="PF01613">
    <property type="entry name" value="Flavin_Reduct"/>
    <property type="match status" value="1"/>
</dbReference>
<evidence type="ECO:0000259" key="3">
    <source>
        <dbReference type="SMART" id="SM00903"/>
    </source>
</evidence>
<comment type="caution">
    <text evidence="4">The sequence shown here is derived from an EMBL/GenBank/DDBJ whole genome shotgun (WGS) entry which is preliminary data.</text>
</comment>
<accession>A0ABW3GFL9</accession>
<dbReference type="PANTHER" id="PTHR30466">
    <property type="entry name" value="FLAVIN REDUCTASE"/>
    <property type="match status" value="1"/>
</dbReference>
<gene>
    <name evidence="4" type="ORF">ACFQ04_17345</name>
</gene>
<dbReference type="InterPro" id="IPR002563">
    <property type="entry name" value="Flavin_Rdtase-like_dom"/>
</dbReference>
<dbReference type="RefSeq" id="WP_253648942.1">
    <property type="nucleotide sequence ID" value="NZ_BAAAMO010000001.1"/>
</dbReference>
<sequence length="171" mass="17584">MNATATTDGRDAAPVPPGLVLRKAFACLPSGVAAICADIDPHPTGMLVSSLTSVSLDPPLLSFCVQNGSRTWAGLKDAPRIGVSFLGDSHGEVCAQFAAAAPERLRGVGTVTSDGGAVLLEGAAATFTCSLHDEFSAGDHSIVVLRIEAFDVVPDVAPLVFHGSRYRRLAG</sequence>